<evidence type="ECO:0000313" key="2">
    <source>
        <dbReference type="WBParaSite" id="PDA_v2.g8935.t1"/>
    </source>
</evidence>
<keyword evidence="1" id="KW-1185">Reference proteome</keyword>
<proteinExistence type="predicted"/>
<dbReference type="Proteomes" id="UP000887578">
    <property type="component" value="Unplaced"/>
</dbReference>
<reference evidence="2" key="1">
    <citation type="submission" date="2022-11" db="UniProtKB">
        <authorList>
            <consortium name="WormBaseParasite"/>
        </authorList>
    </citation>
    <scope>IDENTIFICATION</scope>
</reference>
<dbReference type="AlphaFoldDB" id="A0A914QYH9"/>
<name>A0A914QYH9_9BILA</name>
<accession>A0A914QYH9</accession>
<evidence type="ECO:0000313" key="1">
    <source>
        <dbReference type="Proteomes" id="UP000887578"/>
    </source>
</evidence>
<organism evidence="1 2">
    <name type="scientific">Panagrolaimus davidi</name>
    <dbReference type="NCBI Taxonomy" id="227884"/>
    <lineage>
        <taxon>Eukaryota</taxon>
        <taxon>Metazoa</taxon>
        <taxon>Ecdysozoa</taxon>
        <taxon>Nematoda</taxon>
        <taxon>Chromadorea</taxon>
        <taxon>Rhabditida</taxon>
        <taxon>Tylenchina</taxon>
        <taxon>Panagrolaimomorpha</taxon>
        <taxon>Panagrolaimoidea</taxon>
        <taxon>Panagrolaimidae</taxon>
        <taxon>Panagrolaimus</taxon>
    </lineage>
</organism>
<protein>
    <submittedName>
        <fullName evidence="2">BACK domain-containing protein</fullName>
    </submittedName>
</protein>
<dbReference type="WBParaSite" id="PDA_v2.g8935.t1">
    <property type="protein sequence ID" value="PDA_v2.g8935.t1"/>
    <property type="gene ID" value="PDA_v2.g8935"/>
</dbReference>
<sequence>MYFVPLLKKKCFDHIEAQCYSFDGIFKWCEYGIIYENECPDLLELCFKKLSETAWGSQLLYCEEKLISAEMVERIAKDCPRGGYLTEDTLFVKIFEWGKEQCKQQKVPHDSNGIKHVISPILKHIKLKNISIHSWINIIQPNELAPQEECYKVTADYAKIYPDMIMQLTPKMTKDSNDMLGNAVRATMRNDMFGYRGGQRRR</sequence>